<feature type="domain" description="Rad50/SbcC-type AAA" evidence="3">
    <location>
        <begin position="6"/>
        <end position="281"/>
    </location>
</feature>
<feature type="transmembrane region" description="Helical" evidence="2">
    <location>
        <begin position="390"/>
        <end position="409"/>
    </location>
</feature>
<dbReference type="InterPro" id="IPR027417">
    <property type="entry name" value="P-loop_NTPase"/>
</dbReference>
<dbReference type="InterPro" id="IPR038729">
    <property type="entry name" value="Rad50/SbcC_AAA"/>
</dbReference>
<evidence type="ECO:0000313" key="5">
    <source>
        <dbReference type="Proteomes" id="UP001524478"/>
    </source>
</evidence>
<keyword evidence="1" id="KW-0175">Coiled coil</keyword>
<feature type="transmembrane region" description="Helical" evidence="2">
    <location>
        <begin position="415"/>
        <end position="433"/>
    </location>
</feature>
<dbReference type="PANTHER" id="PTHR41259">
    <property type="entry name" value="DOUBLE-STRAND BREAK REPAIR RAD50 ATPASE, PUTATIVE-RELATED"/>
    <property type="match status" value="1"/>
</dbReference>
<sequence>MLLKELNLIGFGKFKNENIVLKDGINLIYGENEAGKSTLHSFIDGMFYGFLKPNIKRTDYLPEYEKYNPWTNNRYAGIIRFKYNGKFYRIERNFTKGEENTKVLDETTGVDITKNIEAGSGRVLQPGIHFFGFNTRVFSNTIFIKQLGTKTDDKLAAEVTEKLINVTTTLDDNISVDKAISELKVRMGEIGTDRASTKPYAKNLRDIERLQEEKSNILSEKDAYQSYLEEKIRLNNNLEIEMRNLSRLREKLLKVEILEKARTLEEAKILSDEIANLNSKIDKLSSYANISMDQYKESINLSNAIDFIDKNIVQSKFELENIENRLQSMDNEGYNDIYGKKIEEISKDYNYYEELEEEKNTIFYNKEDNKIEFLKRDYKELKGKSSKYKVIQIFSIILAIIAFGATIIAIITKKYLPIGILFIVFGSIGGYYTNKVNNLKYIIEDISRKIEDIYNREKEKQSRIEEIEKLKKSLLEKYNTTGKMEFKKLLDRLQIEHYRQKEQIELYNELKIKRGFLLDRIYEDEFNKKQNLITLEAIFTENNVRDIQEFNYSLDKRNMYEQYIRESEGKKEILRKVLGQHTIEDLIAELGNFYLDINNSIEDMDKNQIKYQIDRINENISDIKIALRGAEENLNILGKDMERLVVIEEEIERKIKYKEELENKYKSLEIAAQAIEELSRDIHSQFTPEINKKVSKIVEKITEGKYNNIKISESLNISVENPITREIIDINSLSGGTIDQLYFSLRFGIINSMVDNKLPLILDDCFIQYDDSRLKNIIEFLTDIGNERQVILFTCHNREKKALEDLGAKFNLINLK</sequence>
<dbReference type="Pfam" id="PF13476">
    <property type="entry name" value="AAA_23"/>
    <property type="match status" value="1"/>
</dbReference>
<accession>A0ABT1S8C0</accession>
<evidence type="ECO:0000256" key="1">
    <source>
        <dbReference type="SAM" id="Coils"/>
    </source>
</evidence>
<dbReference type="EMBL" id="JANGAC010000004">
    <property type="protein sequence ID" value="MCQ4922723.1"/>
    <property type="molecule type" value="Genomic_DNA"/>
</dbReference>
<gene>
    <name evidence="4" type="ORF">NE686_06485</name>
</gene>
<name>A0ABT1S8C0_9FIRM</name>
<dbReference type="SUPFAM" id="SSF52540">
    <property type="entry name" value="P-loop containing nucleoside triphosphate hydrolases"/>
    <property type="match status" value="2"/>
</dbReference>
<evidence type="ECO:0000313" key="4">
    <source>
        <dbReference type="EMBL" id="MCQ4922723.1"/>
    </source>
</evidence>
<feature type="coiled-coil region" evidence="1">
    <location>
        <begin position="450"/>
        <end position="477"/>
    </location>
</feature>
<feature type="coiled-coil region" evidence="1">
    <location>
        <begin position="613"/>
        <end position="681"/>
    </location>
</feature>
<organism evidence="4 5">
    <name type="scientific">Tissierella carlieri</name>
    <dbReference type="NCBI Taxonomy" id="689904"/>
    <lineage>
        <taxon>Bacteria</taxon>
        <taxon>Bacillati</taxon>
        <taxon>Bacillota</taxon>
        <taxon>Tissierellia</taxon>
        <taxon>Tissierellales</taxon>
        <taxon>Tissierellaceae</taxon>
        <taxon>Tissierella</taxon>
    </lineage>
</organism>
<proteinExistence type="predicted"/>
<dbReference type="PANTHER" id="PTHR41259:SF1">
    <property type="entry name" value="DOUBLE-STRAND BREAK REPAIR RAD50 ATPASE, PUTATIVE-RELATED"/>
    <property type="match status" value="1"/>
</dbReference>
<evidence type="ECO:0000256" key="2">
    <source>
        <dbReference type="SAM" id="Phobius"/>
    </source>
</evidence>
<feature type="coiled-coil region" evidence="1">
    <location>
        <begin position="200"/>
        <end position="280"/>
    </location>
</feature>
<dbReference type="Proteomes" id="UP001524478">
    <property type="component" value="Unassembled WGS sequence"/>
</dbReference>
<dbReference type="Gene3D" id="3.40.50.300">
    <property type="entry name" value="P-loop containing nucleotide triphosphate hydrolases"/>
    <property type="match status" value="2"/>
</dbReference>
<protein>
    <submittedName>
        <fullName evidence="4">AAA family ATPase</fullName>
    </submittedName>
</protein>
<keyword evidence="2" id="KW-0472">Membrane</keyword>
<keyword evidence="2" id="KW-1133">Transmembrane helix</keyword>
<keyword evidence="5" id="KW-1185">Reference proteome</keyword>
<evidence type="ECO:0000259" key="3">
    <source>
        <dbReference type="Pfam" id="PF13476"/>
    </source>
</evidence>
<comment type="caution">
    <text evidence="4">The sequence shown here is derived from an EMBL/GenBank/DDBJ whole genome shotgun (WGS) entry which is preliminary data.</text>
</comment>
<keyword evidence="2" id="KW-0812">Transmembrane</keyword>
<reference evidence="4 5" key="1">
    <citation type="submission" date="2022-06" db="EMBL/GenBank/DDBJ databases">
        <title>Isolation of gut microbiota from human fecal samples.</title>
        <authorList>
            <person name="Pamer E.G."/>
            <person name="Barat B."/>
            <person name="Waligurski E."/>
            <person name="Medina S."/>
            <person name="Paddock L."/>
            <person name="Mostad J."/>
        </authorList>
    </citation>
    <scope>NUCLEOTIDE SEQUENCE [LARGE SCALE GENOMIC DNA]</scope>
    <source>
        <strain evidence="4 5">DFI.7.95</strain>
    </source>
</reference>
<dbReference type="RefSeq" id="WP_256310882.1">
    <property type="nucleotide sequence ID" value="NZ_JANGAC010000004.1"/>
</dbReference>